<keyword evidence="3" id="KW-1185">Reference proteome</keyword>
<dbReference type="EMBL" id="FUYR01000002">
    <property type="protein sequence ID" value="SKB62388.1"/>
    <property type="molecule type" value="Genomic_DNA"/>
</dbReference>
<dbReference type="OrthoDB" id="9810372at2"/>
<accession>A0A1T5CSB6</accession>
<organism evidence="2 3">
    <name type="scientific">Daejeonella lutea</name>
    <dbReference type="NCBI Taxonomy" id="572036"/>
    <lineage>
        <taxon>Bacteria</taxon>
        <taxon>Pseudomonadati</taxon>
        <taxon>Bacteroidota</taxon>
        <taxon>Sphingobacteriia</taxon>
        <taxon>Sphingobacteriales</taxon>
        <taxon>Sphingobacteriaceae</taxon>
        <taxon>Daejeonella</taxon>
    </lineage>
</organism>
<dbReference type="PROSITE" id="PS01125">
    <property type="entry name" value="ROK"/>
    <property type="match status" value="1"/>
</dbReference>
<reference evidence="3" key="1">
    <citation type="submission" date="2017-02" db="EMBL/GenBank/DDBJ databases">
        <authorList>
            <person name="Varghese N."/>
            <person name="Submissions S."/>
        </authorList>
    </citation>
    <scope>NUCLEOTIDE SEQUENCE [LARGE SCALE GENOMIC DNA]</scope>
    <source>
        <strain evidence="3">DSM 22385</strain>
    </source>
</reference>
<dbReference type="SUPFAM" id="SSF53067">
    <property type="entry name" value="Actin-like ATPase domain"/>
    <property type="match status" value="2"/>
</dbReference>
<dbReference type="Pfam" id="PF00480">
    <property type="entry name" value="ROK"/>
    <property type="match status" value="1"/>
</dbReference>
<dbReference type="AlphaFoldDB" id="A0A1T5CSB6"/>
<keyword evidence="2" id="KW-0418">Kinase</keyword>
<dbReference type="PANTHER" id="PTHR18964">
    <property type="entry name" value="ROK (REPRESSOR, ORF, KINASE) FAMILY"/>
    <property type="match status" value="1"/>
</dbReference>
<dbReference type="Gene3D" id="1.10.10.10">
    <property type="entry name" value="Winged helix-like DNA-binding domain superfamily/Winged helix DNA-binding domain"/>
    <property type="match status" value="1"/>
</dbReference>
<sequence>MKSFLSDKNYLDTLSNIERKKYLQKVRLVKLLHAEGAKSNADIYRILNISSPTSLILINELLCEGVIEKKGKGRSIGGRKPELYSLQDETFYVLCIGMERFTTEIAILDNNNNNISGTHKFTLRMTKDKSAVSQLYDLANSVILTSGINTKKFVGVGLSMPGMINSNAGKNYTYLFSGDDSKSLQDSLEELFKKPVYIQNDVKTNALAEFRFGRASGSKDVLVLLMDWGIGLGIIMDGKLQGGISGLSGEMGHMPFVTDGELCYCGRRGCLETVASGHALARMAKQGIQSGETSMLNSLSADELEHIEPYIIIEAANKGDQYAINILSDIGQNLGKALATLIQLFNPALIILSGKLAEAKQHITTPIKHSINSYCNPRMRENTEVVLSELEIDASLQVSASIVLENIFEKQIELASYRSAVSLSYSRAS</sequence>
<dbReference type="GO" id="GO:0016301">
    <property type="term" value="F:kinase activity"/>
    <property type="evidence" value="ECO:0007669"/>
    <property type="project" value="UniProtKB-KW"/>
</dbReference>
<protein>
    <submittedName>
        <fullName evidence="2">Sugar kinase of the NBD/HSP70 family, may contain an N-terminal HTH domain</fullName>
    </submittedName>
</protein>
<dbReference type="InterPro" id="IPR049874">
    <property type="entry name" value="ROK_cs"/>
</dbReference>
<gene>
    <name evidence="2" type="ORF">SAMN05661099_1823</name>
</gene>
<dbReference type="PANTHER" id="PTHR18964:SF149">
    <property type="entry name" value="BIFUNCTIONAL UDP-N-ACETYLGLUCOSAMINE 2-EPIMERASE_N-ACETYLMANNOSAMINE KINASE"/>
    <property type="match status" value="1"/>
</dbReference>
<proteinExistence type="inferred from homology"/>
<evidence type="ECO:0000313" key="3">
    <source>
        <dbReference type="Proteomes" id="UP000189981"/>
    </source>
</evidence>
<evidence type="ECO:0000256" key="1">
    <source>
        <dbReference type="ARBA" id="ARBA00006479"/>
    </source>
</evidence>
<name>A0A1T5CSB6_9SPHI</name>
<dbReference type="InterPro" id="IPR036388">
    <property type="entry name" value="WH-like_DNA-bd_sf"/>
</dbReference>
<dbReference type="STRING" id="572036.SAMN05661099_1823"/>
<comment type="similarity">
    <text evidence="1">Belongs to the ROK (NagC/XylR) family.</text>
</comment>
<dbReference type="InterPro" id="IPR043129">
    <property type="entry name" value="ATPase_NBD"/>
</dbReference>
<dbReference type="Gene3D" id="3.30.420.40">
    <property type="match status" value="2"/>
</dbReference>
<keyword evidence="2" id="KW-0808">Transferase</keyword>
<dbReference type="InterPro" id="IPR000600">
    <property type="entry name" value="ROK"/>
</dbReference>
<dbReference type="SUPFAM" id="SSF46785">
    <property type="entry name" value="Winged helix' DNA-binding domain"/>
    <property type="match status" value="1"/>
</dbReference>
<dbReference type="RefSeq" id="WP_079702381.1">
    <property type="nucleotide sequence ID" value="NZ_FUYR01000002.1"/>
</dbReference>
<evidence type="ECO:0000313" key="2">
    <source>
        <dbReference type="EMBL" id="SKB62388.1"/>
    </source>
</evidence>
<dbReference type="Proteomes" id="UP000189981">
    <property type="component" value="Unassembled WGS sequence"/>
</dbReference>
<dbReference type="InterPro" id="IPR036390">
    <property type="entry name" value="WH_DNA-bd_sf"/>
</dbReference>